<evidence type="ECO:0000256" key="7">
    <source>
        <dbReference type="ARBA" id="ARBA00023285"/>
    </source>
</evidence>
<accession>A0A5D5ART8</accession>
<dbReference type="SUPFAM" id="SSF55031">
    <property type="entry name" value="Bacterial exopeptidase dimerisation domain"/>
    <property type="match status" value="1"/>
</dbReference>
<dbReference type="InterPro" id="IPR036264">
    <property type="entry name" value="Bact_exopeptidase_dim_dom"/>
</dbReference>
<gene>
    <name evidence="9" type="ORF">FYC77_07180</name>
</gene>
<evidence type="ECO:0000313" key="10">
    <source>
        <dbReference type="Proteomes" id="UP000324104"/>
    </source>
</evidence>
<keyword evidence="7" id="KW-0170">Cobalt</keyword>
<reference evidence="9 10" key="1">
    <citation type="submission" date="2019-08" db="EMBL/GenBank/DDBJ databases">
        <title>Archaea genome.</title>
        <authorList>
            <person name="Kajale S."/>
            <person name="Shouche Y."/>
            <person name="Deshpande N."/>
            <person name="Sharma A."/>
        </authorList>
    </citation>
    <scope>NUCLEOTIDE SEQUENCE [LARGE SCALE GENOMIC DNA]</scope>
    <source>
        <strain evidence="9 10">ESP3B_9</strain>
    </source>
</reference>
<protein>
    <submittedName>
        <fullName evidence="9">M20 family metallopeptidase</fullName>
    </submittedName>
</protein>
<dbReference type="GO" id="GO:0016787">
    <property type="term" value="F:hydrolase activity"/>
    <property type="evidence" value="ECO:0007669"/>
    <property type="project" value="UniProtKB-KW"/>
</dbReference>
<comment type="similarity">
    <text evidence="3">Belongs to the peptidase M20A family.</text>
</comment>
<evidence type="ECO:0000313" key="9">
    <source>
        <dbReference type="EMBL" id="TYT62542.1"/>
    </source>
</evidence>
<organism evidence="9 10">
    <name type="scientific">Natrialba swarupiae</name>
    <dbReference type="NCBI Taxonomy" id="2448032"/>
    <lineage>
        <taxon>Archaea</taxon>
        <taxon>Methanobacteriati</taxon>
        <taxon>Methanobacteriota</taxon>
        <taxon>Stenosarchaea group</taxon>
        <taxon>Halobacteria</taxon>
        <taxon>Halobacteriales</taxon>
        <taxon>Natrialbaceae</taxon>
        <taxon>Natrialba</taxon>
    </lineage>
</organism>
<evidence type="ECO:0000256" key="6">
    <source>
        <dbReference type="ARBA" id="ARBA00022833"/>
    </source>
</evidence>
<evidence type="ECO:0000256" key="1">
    <source>
        <dbReference type="ARBA" id="ARBA00001941"/>
    </source>
</evidence>
<comment type="cofactor">
    <cofactor evidence="1">
        <name>Co(2+)</name>
        <dbReference type="ChEBI" id="CHEBI:48828"/>
    </cofactor>
</comment>
<proteinExistence type="inferred from homology"/>
<keyword evidence="10" id="KW-1185">Reference proteome</keyword>
<comment type="cofactor">
    <cofactor evidence="2">
        <name>Zn(2+)</name>
        <dbReference type="ChEBI" id="CHEBI:29105"/>
    </cofactor>
</comment>
<evidence type="ECO:0000256" key="2">
    <source>
        <dbReference type="ARBA" id="ARBA00001947"/>
    </source>
</evidence>
<evidence type="ECO:0000256" key="5">
    <source>
        <dbReference type="ARBA" id="ARBA00022801"/>
    </source>
</evidence>
<dbReference type="InterPro" id="IPR002933">
    <property type="entry name" value="Peptidase_M20"/>
</dbReference>
<sequence>MSQQREPSSAEEITDLLADLVSIKSENPPGDERPAAEFIVDWFEDNDIDAKLVYEPYEDRPQVVAEVGSGDPTLVLNGHTDVYPAGDTSRWEHPPYAAEIEDGKLYGRGSADMKLGVTLAMLTARDLKPEIESGELAGSILFQAPVGQETGDPGTMGLIDEGYAGDYAVVLEPTRMRTVTSHKGLSWYDITVKGEPGHSARPDSGRNAIEEAHPLLTRLLEYDEELRTQTNELVGPAYANLTQIEGGLTGNMIPEEVTVRLERRFFPNETREEIDDEVDAILEEVEREHDLALEWERVSSYESTDAADDSYPAEVFRKHSASAADVPTEPAGRPWAADTRWFVNHTDIPAITWGPGDSVQCGRYDEHIEIDEATVALSVLQDATREILSDE</sequence>
<dbReference type="Gene3D" id="3.30.70.360">
    <property type="match status" value="1"/>
</dbReference>
<dbReference type="Pfam" id="PF07687">
    <property type="entry name" value="M20_dimer"/>
    <property type="match status" value="1"/>
</dbReference>
<dbReference type="Gene3D" id="3.40.630.10">
    <property type="entry name" value="Zn peptidases"/>
    <property type="match status" value="1"/>
</dbReference>
<dbReference type="Proteomes" id="UP000324104">
    <property type="component" value="Unassembled WGS sequence"/>
</dbReference>
<dbReference type="GO" id="GO:0046872">
    <property type="term" value="F:metal ion binding"/>
    <property type="evidence" value="ECO:0007669"/>
    <property type="project" value="UniProtKB-KW"/>
</dbReference>
<keyword evidence="4" id="KW-0479">Metal-binding</keyword>
<dbReference type="InterPro" id="IPR011650">
    <property type="entry name" value="Peptidase_M20_dimer"/>
</dbReference>
<dbReference type="NCBIfam" id="TIGR01910">
    <property type="entry name" value="DapE-ArgE"/>
    <property type="match status" value="1"/>
</dbReference>
<evidence type="ECO:0000256" key="4">
    <source>
        <dbReference type="ARBA" id="ARBA00022723"/>
    </source>
</evidence>
<dbReference type="CDD" id="cd08659">
    <property type="entry name" value="M20_ArgE_DapE-like"/>
    <property type="match status" value="1"/>
</dbReference>
<dbReference type="EMBL" id="VTAW01000007">
    <property type="protein sequence ID" value="TYT62542.1"/>
    <property type="molecule type" value="Genomic_DNA"/>
</dbReference>
<dbReference type="Pfam" id="PF01546">
    <property type="entry name" value="Peptidase_M20"/>
    <property type="match status" value="1"/>
</dbReference>
<name>A0A5D5ART8_9EURY</name>
<dbReference type="InterPro" id="IPR050072">
    <property type="entry name" value="Peptidase_M20A"/>
</dbReference>
<evidence type="ECO:0000256" key="3">
    <source>
        <dbReference type="ARBA" id="ARBA00006247"/>
    </source>
</evidence>
<dbReference type="InterPro" id="IPR010182">
    <property type="entry name" value="ArgE/DapE"/>
</dbReference>
<dbReference type="PANTHER" id="PTHR43808">
    <property type="entry name" value="ACETYLORNITHINE DEACETYLASE"/>
    <property type="match status" value="1"/>
</dbReference>
<keyword evidence="5" id="KW-0378">Hydrolase</keyword>
<keyword evidence="6" id="KW-0862">Zinc</keyword>
<dbReference type="SUPFAM" id="SSF53187">
    <property type="entry name" value="Zn-dependent exopeptidases"/>
    <property type="match status" value="1"/>
</dbReference>
<dbReference type="RefSeq" id="WP_149080829.1">
    <property type="nucleotide sequence ID" value="NZ_VTAW01000007.1"/>
</dbReference>
<feature type="domain" description="Peptidase M20 dimerisation" evidence="8">
    <location>
        <begin position="180"/>
        <end position="289"/>
    </location>
</feature>
<dbReference type="AlphaFoldDB" id="A0A5D5ART8"/>
<evidence type="ECO:0000259" key="8">
    <source>
        <dbReference type="Pfam" id="PF07687"/>
    </source>
</evidence>
<comment type="caution">
    <text evidence="9">The sequence shown here is derived from an EMBL/GenBank/DDBJ whole genome shotgun (WGS) entry which is preliminary data.</text>
</comment>